<evidence type="ECO:0000256" key="2">
    <source>
        <dbReference type="ARBA" id="ARBA00022737"/>
    </source>
</evidence>
<dbReference type="GO" id="GO:0008270">
    <property type="term" value="F:zinc ion binding"/>
    <property type="evidence" value="ECO:0007669"/>
    <property type="project" value="UniProtKB-KW"/>
</dbReference>
<feature type="domain" description="NF-X1-type" evidence="7">
    <location>
        <begin position="1164"/>
        <end position="1188"/>
    </location>
</feature>
<dbReference type="InterPro" id="IPR027417">
    <property type="entry name" value="P-loop_NTPase"/>
</dbReference>
<keyword evidence="2" id="KW-0677">Repeat</keyword>
<protein>
    <recommendedName>
        <fullName evidence="7">NF-X1-type domain-containing protein</fullName>
    </recommendedName>
</protein>
<dbReference type="Pfam" id="PF13086">
    <property type="entry name" value="AAA_11"/>
    <property type="match status" value="1"/>
</dbReference>
<dbReference type="GO" id="GO:0004386">
    <property type="term" value="F:helicase activity"/>
    <property type="evidence" value="ECO:0007669"/>
    <property type="project" value="InterPro"/>
</dbReference>
<feature type="domain" description="NF-X1-type" evidence="7">
    <location>
        <begin position="1243"/>
        <end position="1263"/>
    </location>
</feature>
<dbReference type="HOGENOM" id="CLU_001490_1_1_1"/>
<evidence type="ECO:0000256" key="1">
    <source>
        <dbReference type="ARBA" id="ARBA00022723"/>
    </source>
</evidence>
<name>A0A0D2ECS7_9EURO</name>
<dbReference type="Proteomes" id="UP000054342">
    <property type="component" value="Unassembled WGS sequence"/>
</dbReference>
<dbReference type="RefSeq" id="XP_013313757.1">
    <property type="nucleotide sequence ID" value="XM_013458303.1"/>
</dbReference>
<keyword evidence="3" id="KW-0863">Zinc-finger</keyword>
<keyword evidence="4" id="KW-0347">Helicase</keyword>
<feature type="domain" description="NF-X1-type" evidence="7">
    <location>
        <begin position="1054"/>
        <end position="1071"/>
    </location>
</feature>
<feature type="region of interest" description="Disordered" evidence="6">
    <location>
        <begin position="30"/>
        <end position="53"/>
    </location>
</feature>
<evidence type="ECO:0000256" key="3">
    <source>
        <dbReference type="ARBA" id="ARBA00022771"/>
    </source>
</evidence>
<evidence type="ECO:0000313" key="9">
    <source>
        <dbReference type="Proteomes" id="UP000054342"/>
    </source>
</evidence>
<keyword evidence="4" id="KW-0067">ATP-binding</keyword>
<reference evidence="8 9" key="1">
    <citation type="submission" date="2015-01" db="EMBL/GenBank/DDBJ databases">
        <title>The Genome Sequence of Exophiala xenobiotica CBS118157.</title>
        <authorList>
            <consortium name="The Broad Institute Genomics Platform"/>
            <person name="Cuomo C."/>
            <person name="de Hoog S."/>
            <person name="Gorbushina A."/>
            <person name="Stielow B."/>
            <person name="Teixiera M."/>
            <person name="Abouelleil A."/>
            <person name="Chapman S.B."/>
            <person name="Priest M."/>
            <person name="Young S.K."/>
            <person name="Wortman J."/>
            <person name="Nusbaum C."/>
            <person name="Birren B."/>
        </authorList>
    </citation>
    <scope>NUCLEOTIDE SEQUENCE [LARGE SCALE GENOMIC DNA]</scope>
    <source>
        <strain evidence="8 9">CBS 118157</strain>
    </source>
</reference>
<dbReference type="OrthoDB" id="2423195at2759"/>
<keyword evidence="4" id="KW-0378">Hydrolase</keyword>
<keyword evidence="1" id="KW-0479">Metal-binding</keyword>
<dbReference type="CDD" id="cd06008">
    <property type="entry name" value="NF-X1-zinc-finger"/>
    <property type="match status" value="1"/>
</dbReference>
<dbReference type="SMART" id="SM00438">
    <property type="entry name" value="ZnF_NFX"/>
    <property type="match status" value="4"/>
</dbReference>
<dbReference type="PANTHER" id="PTHR10887:SF445">
    <property type="entry name" value="NFX1-TYPE ZINC FINGER-CONTAINING PROTEIN 1"/>
    <property type="match status" value="1"/>
</dbReference>
<dbReference type="GO" id="GO:0031380">
    <property type="term" value="C:nuclear RNA-directed RNA polymerase complex"/>
    <property type="evidence" value="ECO:0007669"/>
    <property type="project" value="TreeGrafter"/>
</dbReference>
<evidence type="ECO:0000313" key="8">
    <source>
        <dbReference type="EMBL" id="KIW53173.1"/>
    </source>
</evidence>
<gene>
    <name evidence="8" type="ORF">PV05_08765</name>
</gene>
<dbReference type="SUPFAM" id="SSF52540">
    <property type="entry name" value="P-loop containing nucleoside triphosphate hydrolases"/>
    <property type="match status" value="1"/>
</dbReference>
<dbReference type="InterPro" id="IPR041677">
    <property type="entry name" value="DNA2/NAM7_AAA_11"/>
</dbReference>
<keyword evidence="5" id="KW-0862">Zinc</keyword>
<feature type="domain" description="NF-X1-type" evidence="7">
    <location>
        <begin position="1025"/>
        <end position="1050"/>
    </location>
</feature>
<dbReference type="CDD" id="cd18808">
    <property type="entry name" value="SF1_C_Upf1"/>
    <property type="match status" value="1"/>
</dbReference>
<dbReference type="Pfam" id="PF13087">
    <property type="entry name" value="AAA_12"/>
    <property type="match status" value="1"/>
</dbReference>
<dbReference type="InterPro" id="IPR045055">
    <property type="entry name" value="DNA2/NAM7-like"/>
</dbReference>
<organism evidence="8 9">
    <name type="scientific">Exophiala xenobiotica</name>
    <dbReference type="NCBI Taxonomy" id="348802"/>
    <lineage>
        <taxon>Eukaryota</taxon>
        <taxon>Fungi</taxon>
        <taxon>Dikarya</taxon>
        <taxon>Ascomycota</taxon>
        <taxon>Pezizomycotina</taxon>
        <taxon>Eurotiomycetes</taxon>
        <taxon>Chaetothyriomycetidae</taxon>
        <taxon>Chaetothyriales</taxon>
        <taxon>Herpotrichiellaceae</taxon>
        <taxon>Exophiala</taxon>
    </lineage>
</organism>
<dbReference type="GO" id="GO:0031048">
    <property type="term" value="P:regulatory ncRNA-mediated heterochromatin formation"/>
    <property type="evidence" value="ECO:0007669"/>
    <property type="project" value="TreeGrafter"/>
</dbReference>
<dbReference type="PANTHER" id="PTHR10887">
    <property type="entry name" value="DNA2/NAM7 HELICASE FAMILY"/>
    <property type="match status" value="1"/>
</dbReference>
<evidence type="ECO:0000256" key="5">
    <source>
        <dbReference type="ARBA" id="ARBA00022833"/>
    </source>
</evidence>
<dbReference type="InterPro" id="IPR000967">
    <property type="entry name" value="Znf_NFX1"/>
</dbReference>
<evidence type="ECO:0000256" key="6">
    <source>
        <dbReference type="SAM" id="MobiDB-lite"/>
    </source>
</evidence>
<keyword evidence="4" id="KW-0547">Nucleotide-binding</keyword>
<sequence length="1709" mass="191614">MATLRGRRPSGPMDQELYDYHLHALQYRPRPRLTFTDEPPNETSVGGRRHDNDKEDYREIKILPTIDEILAVGSPVYMPKKDLQWAHPLPNGPGRHLDSLFRQLRCDNIESIRDICYTAAQLTFLNANPTGQSHPIDRTQTRYETVAGNRFFLYRDVNVEELLAHESKAMLVRTSYHCPSFMRGHKLYHSSRFQEGMLVAILQLNHMTNELSVFFLEVSLSQSTFSMDSSNGGGQRAAVQLAFLPTATHQEVLQLSSHALGLCPESQLALVEFPKVLFAGFYNCLKRLQEMRETDFAFQTYIAPEMQQEEALLAMQQNLLKGQPPIADCPPPAYARVADFKYDLSTVFSPTSRVQSMSVEELSRPSSIDILQRETTLDEGQATAFRDSLLREFAFTQGPPGCGKTFLGVQLAKALLHSRPIPKPILLVCLTNHALDSFLEDLRDAGVTGLVRIGGGSKEEWTNSINLKTLKRKTRLSKDDAFTMSSYITRKKETFADLDIMCKAVSSKNHTGNLPWQFVEDVLFEKYPEHHAQLSTNAPSVHAKAFTFEYWSGGGDLESIRDLHVELATRLNELSLERAKTPSEDVDDILMDISYFAKKQSHEAGENSLWSLAYPERQSLLRQWDGQVDRELFAAKLTALYFEFRDTARAMKALNSEREISIMESHNIIGMTTTACAARWEQLLSVGIETTICEEAAEVMEAHTLCSLLPTVKHAILIGDPLQLRPETNEQMLTLETRVGMEYRLDESLLERLMLPRDPSVSAMPVSHLNIQRRMHPEIANITRITYPYLKDHESTLDRSPTHGLVHRMFWWDHRIPEVGADDLKSHINLYEVEMVAGLVNYLLRGGAYDQGDIAILTPYCGQLSKLHERLSATCDIWLSEKDRELLLDESLVALGAEGRVTKDEVPMSDMLRITTVDNFQGEEARVIILSSVRSGGTAGFLKTINRINVACSRARDGFYTIGNSQTLSQVPMWRQVMLAFNGRIGASLQTCCSVHHEHHHAVEQPSDFESVPVCSAICGQTLPCGHECPETCHPPQLHSRITCQEKCTKVFPCGHSCSRLCYQDCGTCQLSINGITLACGHPGQTLCSGETSKCEVVVSHRLLDCGHTLDVLCGEDPERKISCANACLKTLPCGHQCPALCGACKLKKSHKACSVKCGEPKACGHPCKEFCHQGKPCSQFCSEPCSETCEHGPCKNRCSDICDPCIKLAKPGCGHQCSSDTLCCLPNTCPPCCLPCPEVLKCGHACPSPHGEVCPPSELCPTCASGCPPNKAMLYLPDCGHLEDIDKLDWLNLRSVYELAPDGSILSINSTIMPADLQEPKCHCGIPCAKTRRYMNVAKLVDFQNTLDRLVAKMGRKMHKYATAIDVVENKLNETFDPLVKDIRPNPLATKTNTNLILRRYREILDVQKDIVKHRHETIDCIQSQIAKAHDAFPNIASSYDLMFHSHFDALEYRLIGIRIRDTVRMANHLLGLQDPSFGVQRQGMKMLEYVHKESLACFDYCQDALNNDRLKTSPLIHAEIRLHQVQFSLFAKATKSNLSALGATARGGVSTTDDTTIKSKLDKLVEICEHYPDTHKLLLDTTTEFMQTIDRADAMEDTLCIPKVKTRGVREIEKLWAQHEVGSLKVCAKSHVYSAKTFPKGCPECGRKVMTDREIYQKTSKHLFEDRFLTAMRTRIGSAQPIPPAEPEKQLTNEERFLEAMKKIGKK</sequence>
<dbReference type="EMBL" id="KN847321">
    <property type="protein sequence ID" value="KIW53173.1"/>
    <property type="molecule type" value="Genomic_DNA"/>
</dbReference>
<evidence type="ECO:0000259" key="7">
    <source>
        <dbReference type="SMART" id="SM00438"/>
    </source>
</evidence>
<evidence type="ECO:0000256" key="4">
    <source>
        <dbReference type="ARBA" id="ARBA00022806"/>
    </source>
</evidence>
<dbReference type="InterPro" id="IPR041679">
    <property type="entry name" value="DNA2/NAM7-like_C"/>
</dbReference>
<accession>A0A0D2ECS7</accession>
<keyword evidence="9" id="KW-1185">Reference proteome</keyword>
<dbReference type="InterPro" id="IPR047187">
    <property type="entry name" value="SF1_C_Upf1"/>
</dbReference>
<proteinExistence type="predicted"/>
<dbReference type="Gene3D" id="3.40.50.300">
    <property type="entry name" value="P-loop containing nucleotide triphosphate hydrolases"/>
    <property type="match status" value="2"/>
</dbReference>
<dbReference type="GeneID" id="25330673"/>
<dbReference type="STRING" id="348802.A0A0D2ECS7"/>